<sequence>MSGIESHSLGSRLMERIQILEDRQDIFQLLMTHPLAIDGGGLDFWLSKWTEDSVVDRPYDPEHHSGAFEGVYGKDVMHQEAQSPELAALRKTGICHFVKAPAIRLDGDTAHASNYLQLFTREDKSYRLRFLLISRSVTEKLQDLLWRPFRRNEPYMKFVDYNRA</sequence>
<name>A0A4U0XIL1_9PEZI</name>
<evidence type="ECO:0000313" key="3">
    <source>
        <dbReference type="Proteomes" id="UP000309340"/>
    </source>
</evidence>
<evidence type="ECO:0000313" key="2">
    <source>
        <dbReference type="EMBL" id="TKA76930.1"/>
    </source>
</evidence>
<gene>
    <name evidence="2" type="ORF">B0A55_03115</name>
</gene>
<organism evidence="2 3">
    <name type="scientific">Friedmanniomyces simplex</name>
    <dbReference type="NCBI Taxonomy" id="329884"/>
    <lineage>
        <taxon>Eukaryota</taxon>
        <taxon>Fungi</taxon>
        <taxon>Dikarya</taxon>
        <taxon>Ascomycota</taxon>
        <taxon>Pezizomycotina</taxon>
        <taxon>Dothideomycetes</taxon>
        <taxon>Dothideomycetidae</taxon>
        <taxon>Mycosphaerellales</taxon>
        <taxon>Teratosphaeriaceae</taxon>
        <taxon>Friedmanniomyces</taxon>
    </lineage>
</organism>
<dbReference type="Proteomes" id="UP000309340">
    <property type="component" value="Unassembled WGS sequence"/>
</dbReference>
<dbReference type="Pfam" id="PF13577">
    <property type="entry name" value="SnoaL_4"/>
    <property type="match status" value="1"/>
</dbReference>
<evidence type="ECO:0000259" key="1">
    <source>
        <dbReference type="Pfam" id="PF13577"/>
    </source>
</evidence>
<accession>A0A4U0XIL1</accession>
<dbReference type="AlphaFoldDB" id="A0A4U0XIL1"/>
<dbReference type="InterPro" id="IPR032710">
    <property type="entry name" value="NTF2-like_dom_sf"/>
</dbReference>
<dbReference type="Gene3D" id="3.10.450.50">
    <property type="match status" value="1"/>
</dbReference>
<proteinExistence type="predicted"/>
<feature type="domain" description="SnoaL-like" evidence="1">
    <location>
        <begin position="19"/>
        <end position="125"/>
    </location>
</feature>
<comment type="caution">
    <text evidence="2">The sequence shown here is derived from an EMBL/GenBank/DDBJ whole genome shotgun (WGS) entry which is preliminary data.</text>
</comment>
<dbReference type="InterPro" id="IPR037401">
    <property type="entry name" value="SnoaL-like"/>
</dbReference>
<dbReference type="EMBL" id="NAJQ01000150">
    <property type="protein sequence ID" value="TKA76930.1"/>
    <property type="molecule type" value="Genomic_DNA"/>
</dbReference>
<reference evidence="2 3" key="1">
    <citation type="submission" date="2017-03" db="EMBL/GenBank/DDBJ databases">
        <title>Genomes of endolithic fungi from Antarctica.</title>
        <authorList>
            <person name="Coleine C."/>
            <person name="Masonjones S."/>
            <person name="Stajich J.E."/>
        </authorList>
    </citation>
    <scope>NUCLEOTIDE SEQUENCE [LARGE SCALE GENOMIC DNA]</scope>
    <source>
        <strain evidence="2 3">CCFEE 5184</strain>
    </source>
</reference>
<dbReference type="OrthoDB" id="10333305at2759"/>
<protein>
    <recommendedName>
        <fullName evidence="1">SnoaL-like domain-containing protein</fullName>
    </recommendedName>
</protein>
<dbReference type="SUPFAM" id="SSF54427">
    <property type="entry name" value="NTF2-like"/>
    <property type="match status" value="1"/>
</dbReference>
<keyword evidence="3" id="KW-1185">Reference proteome</keyword>